<comment type="caution">
    <text evidence="9">The sequence shown here is derived from an EMBL/GenBank/DDBJ whole genome shotgun (WGS) entry which is preliminary data.</text>
</comment>
<dbReference type="InterPro" id="IPR002933">
    <property type="entry name" value="Peptidase_M20"/>
</dbReference>
<dbReference type="Gene3D" id="3.30.70.360">
    <property type="match status" value="1"/>
</dbReference>
<organism evidence="9 10">
    <name type="scientific">Oceanicola granulosus (strain ATCC BAA-861 / DSM 15982 / KCTC 12143 / HTCC2516)</name>
    <dbReference type="NCBI Taxonomy" id="314256"/>
    <lineage>
        <taxon>Bacteria</taxon>
        <taxon>Pseudomonadati</taxon>
        <taxon>Pseudomonadota</taxon>
        <taxon>Alphaproteobacteria</taxon>
        <taxon>Rhodobacterales</taxon>
        <taxon>Roseobacteraceae</taxon>
        <taxon>Oceanicola</taxon>
    </lineage>
</organism>
<dbReference type="PANTHER" id="PTHR32494:SF19">
    <property type="entry name" value="ALLANTOATE DEIMINASE-RELATED"/>
    <property type="match status" value="1"/>
</dbReference>
<dbReference type="RefSeq" id="WP_007255501.1">
    <property type="nucleotide sequence ID" value="NZ_CH724107.1"/>
</dbReference>
<name>Q2CDK3_OCEGH</name>
<evidence type="ECO:0000256" key="3">
    <source>
        <dbReference type="ARBA" id="ARBA00011738"/>
    </source>
</evidence>
<dbReference type="SUPFAM" id="SSF55031">
    <property type="entry name" value="Bacterial exopeptidase dimerisation domain"/>
    <property type="match status" value="1"/>
</dbReference>
<dbReference type="Proteomes" id="UP000003635">
    <property type="component" value="Unassembled WGS sequence"/>
</dbReference>
<evidence type="ECO:0000256" key="4">
    <source>
        <dbReference type="ARBA" id="ARBA00022723"/>
    </source>
</evidence>
<evidence type="ECO:0000256" key="7">
    <source>
        <dbReference type="PIRSR" id="PIRSR001235-1"/>
    </source>
</evidence>
<dbReference type="Pfam" id="PF01546">
    <property type="entry name" value="Peptidase_M20"/>
    <property type="match status" value="1"/>
</dbReference>
<keyword evidence="7" id="KW-0862">Zinc</keyword>
<dbReference type="SUPFAM" id="SSF53187">
    <property type="entry name" value="Zn-dependent exopeptidases"/>
    <property type="match status" value="1"/>
</dbReference>
<keyword evidence="4 7" id="KW-0479">Metal-binding</keyword>
<dbReference type="NCBIfam" id="TIGR01879">
    <property type="entry name" value="hydantase"/>
    <property type="match status" value="1"/>
</dbReference>
<dbReference type="EMBL" id="AAOT01000023">
    <property type="protein sequence ID" value="EAR50708.1"/>
    <property type="molecule type" value="Genomic_DNA"/>
</dbReference>
<evidence type="ECO:0000256" key="6">
    <source>
        <dbReference type="ARBA" id="ARBA00023211"/>
    </source>
</evidence>
<dbReference type="PANTHER" id="PTHR32494">
    <property type="entry name" value="ALLANTOATE DEIMINASE-RELATED"/>
    <property type="match status" value="1"/>
</dbReference>
<sequence length="400" mass="42196">MTNANPQRFLADLHALRGFGAAGVGKGVSRPAYSDPDIAARRWLAGRMAEIGLDVRFDPMGNLFGLGDAPGLLLGSHSDSQPEGGWLDGALGVVAALEVVRAAREAGRTDLSVVAFQDEEGRFGVTTGSSVWSGNQRLAEADALTAPDGTTLAASRARMADLADDWVPHDRFTGYIEMHIEQGPVLDSGGGKIGVVSHIVGIRDMRATFTGQQNHAGTTPMHLRRDAFRGLAALTERLAERFAGLVTPDTVWTIGQVDLHPNAASIVPGRATFSLQWRDADVGRLDEMERTVRAALAETAESHGLTLETGPMLGLDPVAMDPGLRAALETAAEASVPGQWRTMPSGALHDATNVAEKMPVAMLFVPSIGGISHDFAEDTAEADLATGLEVMARAVAGLNR</sequence>
<dbReference type="PIRSF" id="PIRSF001235">
    <property type="entry name" value="Amidase_carbamoylase"/>
    <property type="match status" value="1"/>
</dbReference>
<keyword evidence="6" id="KW-0464">Manganese</keyword>
<dbReference type="InterPro" id="IPR036264">
    <property type="entry name" value="Bact_exopeptidase_dim_dom"/>
</dbReference>
<dbReference type="Gene3D" id="3.40.630.10">
    <property type="entry name" value="Zn peptidases"/>
    <property type="match status" value="1"/>
</dbReference>
<feature type="binding site" evidence="7">
    <location>
        <position position="88"/>
    </location>
    <ligand>
        <name>Zn(2+)</name>
        <dbReference type="ChEBI" id="CHEBI:29105"/>
        <label>2</label>
    </ligand>
</feature>
<dbReference type="AlphaFoldDB" id="Q2CDK3"/>
<dbReference type="Pfam" id="PF07687">
    <property type="entry name" value="M20_dimer"/>
    <property type="match status" value="1"/>
</dbReference>
<feature type="domain" description="Peptidase M20 dimerisation" evidence="8">
    <location>
        <begin position="201"/>
        <end position="301"/>
    </location>
</feature>
<accession>Q2CDK3</accession>
<feature type="binding site" evidence="7">
    <location>
        <position position="179"/>
    </location>
    <ligand>
        <name>Zn(2+)</name>
        <dbReference type="ChEBI" id="CHEBI:29105"/>
        <label>1</label>
    </ligand>
</feature>
<reference evidence="9 10" key="1">
    <citation type="journal article" date="2010" name="J. Bacteriol.">
        <title>Genome sequences of Oceanicola granulosus HTCC2516(T) and Oceanicola batsensis HTCC2597(TDelta).</title>
        <authorList>
            <person name="Thrash J.C."/>
            <person name="Cho J.C."/>
            <person name="Vergin K.L."/>
            <person name="Giovannoni S.J."/>
        </authorList>
    </citation>
    <scope>NUCLEOTIDE SEQUENCE [LARGE SCALE GENOMIC DNA]</scope>
    <source>
        <strain evidence="10">ATCC BAA-861 / DSM 15982 / KCTC 12143 / HTCC2516</strain>
    </source>
</reference>
<dbReference type="STRING" id="314256.OG2516_09904"/>
<keyword evidence="5" id="KW-0378">Hydrolase</keyword>
<proteinExistence type="inferred from homology"/>
<dbReference type="GO" id="GO:0046872">
    <property type="term" value="F:metal ion binding"/>
    <property type="evidence" value="ECO:0007669"/>
    <property type="project" value="UniProtKB-KW"/>
</dbReference>
<dbReference type="CDD" id="cd03884">
    <property type="entry name" value="M20_bAS"/>
    <property type="match status" value="1"/>
</dbReference>
<feature type="binding site" evidence="7">
    <location>
        <position position="373"/>
    </location>
    <ligand>
        <name>Zn(2+)</name>
        <dbReference type="ChEBI" id="CHEBI:29105"/>
        <label>2</label>
    </ligand>
</feature>
<keyword evidence="10" id="KW-1185">Reference proteome</keyword>
<comment type="cofactor">
    <cofactor evidence="1">
        <name>Mn(2+)</name>
        <dbReference type="ChEBI" id="CHEBI:29035"/>
    </cofactor>
</comment>
<protein>
    <submittedName>
        <fullName evidence="9">Amidase, hydantoinase/carbamoylase family protein</fullName>
    </submittedName>
</protein>
<comment type="subunit">
    <text evidence="3">Homodimer.</text>
</comment>
<dbReference type="InterPro" id="IPR011650">
    <property type="entry name" value="Peptidase_M20_dimer"/>
</dbReference>
<evidence type="ECO:0000256" key="5">
    <source>
        <dbReference type="ARBA" id="ARBA00022801"/>
    </source>
</evidence>
<comment type="similarity">
    <text evidence="2">Belongs to the peptidase M20 family.</text>
</comment>
<evidence type="ECO:0000313" key="10">
    <source>
        <dbReference type="Proteomes" id="UP000003635"/>
    </source>
</evidence>
<feature type="binding site" evidence="7">
    <location>
        <position position="77"/>
    </location>
    <ligand>
        <name>Zn(2+)</name>
        <dbReference type="ChEBI" id="CHEBI:29105"/>
        <label>1</label>
    </ligand>
</feature>
<dbReference type="OrthoDB" id="9808195at2"/>
<comment type="cofactor">
    <cofactor evidence="7">
        <name>Zn(2+)</name>
        <dbReference type="ChEBI" id="CHEBI:29105"/>
    </cofactor>
    <text evidence="7">Binds 2 Zn(2+) ions per subunit.</text>
</comment>
<feature type="binding site" evidence="7">
    <location>
        <position position="88"/>
    </location>
    <ligand>
        <name>Zn(2+)</name>
        <dbReference type="ChEBI" id="CHEBI:29105"/>
        <label>1</label>
    </ligand>
</feature>
<evidence type="ECO:0000256" key="1">
    <source>
        <dbReference type="ARBA" id="ARBA00001936"/>
    </source>
</evidence>
<dbReference type="InterPro" id="IPR010158">
    <property type="entry name" value="Amidase_Cbmase"/>
</dbReference>
<evidence type="ECO:0000313" key="9">
    <source>
        <dbReference type="EMBL" id="EAR50708.1"/>
    </source>
</evidence>
<evidence type="ECO:0000256" key="2">
    <source>
        <dbReference type="ARBA" id="ARBA00006153"/>
    </source>
</evidence>
<dbReference type="eggNOG" id="COG0624">
    <property type="taxonomic scope" value="Bacteria"/>
</dbReference>
<dbReference type="HOGENOM" id="CLU_024588_6_0_5"/>
<evidence type="ECO:0000259" key="8">
    <source>
        <dbReference type="Pfam" id="PF07687"/>
    </source>
</evidence>
<feature type="binding site" evidence="7">
    <location>
        <position position="120"/>
    </location>
    <ligand>
        <name>Zn(2+)</name>
        <dbReference type="ChEBI" id="CHEBI:29105"/>
        <label>2</label>
    </ligand>
</feature>
<dbReference type="GO" id="GO:0016813">
    <property type="term" value="F:hydrolase activity, acting on carbon-nitrogen (but not peptide) bonds, in linear amidines"/>
    <property type="evidence" value="ECO:0007669"/>
    <property type="project" value="InterPro"/>
</dbReference>
<gene>
    <name evidence="9" type="ORF">OG2516_09904</name>
</gene>